<reference evidence="4 5" key="1">
    <citation type="journal article" date="2014" name="PLoS ONE">
        <title>Physiological and genomic features of a novel sulfur-oxidizing gammaproteobacterium belonging to a previously uncultivated symbiotic lineage isolated from a hydrothermal vent.</title>
        <authorList>
            <person name="Nunoura T."/>
            <person name="Takaki Y."/>
            <person name="Kazama H."/>
            <person name="Kakuta J."/>
            <person name="Shimamura S."/>
            <person name="Makita H."/>
            <person name="Hirai M."/>
            <person name="Miyazaki M."/>
            <person name="Takai K."/>
        </authorList>
    </citation>
    <scope>NUCLEOTIDE SEQUENCE [LARGE SCALE GENOMIC DNA]</scope>
    <source>
        <strain evidence="4 5">Hiromi1</strain>
    </source>
</reference>
<dbReference type="EC" id="2.9.1.3" evidence="2"/>
<dbReference type="GO" id="GO:0016765">
    <property type="term" value="F:transferase activity, transferring alkyl or aryl (other than methyl) groups"/>
    <property type="evidence" value="ECO:0007669"/>
    <property type="project" value="UniProtKB-UniRule"/>
</dbReference>
<comment type="catalytic activity">
    <reaction evidence="2">
        <text>5-methylaminomethyl-2-(Se-phospho)selenouridine(34) in tRNA + H2O = 5-methylaminomethyl-2-selenouridine(34) in tRNA + phosphate</text>
        <dbReference type="Rhea" id="RHEA:60176"/>
        <dbReference type="Rhea" id="RHEA-COMP:10196"/>
        <dbReference type="Rhea" id="RHEA-COMP:15523"/>
        <dbReference type="ChEBI" id="CHEBI:15377"/>
        <dbReference type="ChEBI" id="CHEBI:43474"/>
        <dbReference type="ChEBI" id="CHEBI:82743"/>
        <dbReference type="ChEBI" id="CHEBI:143702"/>
    </reaction>
</comment>
<dbReference type="NCBIfam" id="NF008751">
    <property type="entry name" value="PRK11784.1-3"/>
    <property type="match status" value="1"/>
</dbReference>
<dbReference type="OrthoDB" id="9808735at2"/>
<evidence type="ECO:0000259" key="3">
    <source>
        <dbReference type="PROSITE" id="PS50206"/>
    </source>
</evidence>
<comment type="function">
    <text evidence="2">Involved in the post-transcriptional modification of the uridine at the wobble position (U34) of tRNA(Lys), tRNA(Glu) and tRNA(Gln). Catalyzes the conversion of 2-thiouridine (S2U-RNA) to 2-selenouridine (Se2U-RNA). Acts in a two-step process involving geranylation of 2-thiouridine (S2U) to S-geranyl-2-thiouridine (geS2U) and subsequent selenation of the latter derivative to 2-selenouridine (Se2U) in the tRNA chain.</text>
</comment>
<comment type="subunit">
    <text evidence="2">Monomer.</text>
</comment>
<proteinExistence type="inferred from homology"/>
<dbReference type="Pfam" id="PF26341">
    <property type="entry name" value="AAA_SelU"/>
    <property type="match status" value="1"/>
</dbReference>
<dbReference type="Gene3D" id="3.40.250.10">
    <property type="entry name" value="Rhodanese-like domain"/>
    <property type="match status" value="1"/>
</dbReference>
<evidence type="ECO:0000313" key="5">
    <source>
        <dbReference type="Proteomes" id="UP000031631"/>
    </source>
</evidence>
<dbReference type="InterPro" id="IPR058840">
    <property type="entry name" value="AAA_SelU"/>
</dbReference>
<dbReference type="Proteomes" id="UP000031631">
    <property type="component" value="Chromosome"/>
</dbReference>
<gene>
    <name evidence="2" type="primary">selU</name>
    <name evidence="4" type="ORF">TBH_C1757</name>
</gene>
<comment type="catalytic activity">
    <reaction evidence="2">
        <text>5-methylaminomethyl-S-(2E)-geranyl-thiouridine(34) in tRNA + selenophosphate + H(+) = 5-methylaminomethyl-2-(Se-phospho)selenouridine(34) in tRNA + (2E)-thiogeraniol</text>
        <dbReference type="Rhea" id="RHEA:60172"/>
        <dbReference type="Rhea" id="RHEA-COMP:14654"/>
        <dbReference type="Rhea" id="RHEA-COMP:15523"/>
        <dbReference type="ChEBI" id="CHEBI:15378"/>
        <dbReference type="ChEBI" id="CHEBI:16144"/>
        <dbReference type="ChEBI" id="CHEBI:140632"/>
        <dbReference type="ChEBI" id="CHEBI:143702"/>
        <dbReference type="ChEBI" id="CHEBI:143703"/>
    </reaction>
</comment>
<dbReference type="KEGG" id="tbn:TBH_C1757"/>
<dbReference type="InterPro" id="IPR017582">
    <property type="entry name" value="SelU"/>
</dbReference>
<dbReference type="SUPFAM" id="SSF52821">
    <property type="entry name" value="Rhodanese/Cell cycle control phosphatase"/>
    <property type="match status" value="1"/>
</dbReference>
<keyword evidence="2 4" id="KW-0808">Transferase</keyword>
<evidence type="ECO:0000256" key="2">
    <source>
        <dbReference type="HAMAP-Rule" id="MF_01622"/>
    </source>
</evidence>
<accession>A0A7U6GJB7</accession>
<dbReference type="PROSITE" id="PS50206">
    <property type="entry name" value="RHODANESE_3"/>
    <property type="match status" value="1"/>
</dbReference>
<dbReference type="SUPFAM" id="SSF52540">
    <property type="entry name" value="P-loop containing nucleoside triphosphate hydrolases"/>
    <property type="match status" value="1"/>
</dbReference>
<comment type="catalytic activity">
    <reaction evidence="2">
        <text>5-methylaminomethyl-2-thiouridine(34) in tRNA + selenophosphate + (2E)-geranyl diphosphate + H2O + H(+) = 5-methylaminomethyl-2-selenouridine(34) in tRNA + (2E)-thiogeraniol + phosphate + diphosphate</text>
        <dbReference type="Rhea" id="RHEA:42716"/>
        <dbReference type="Rhea" id="RHEA-COMP:10195"/>
        <dbReference type="Rhea" id="RHEA-COMP:10196"/>
        <dbReference type="ChEBI" id="CHEBI:15377"/>
        <dbReference type="ChEBI" id="CHEBI:15378"/>
        <dbReference type="ChEBI" id="CHEBI:16144"/>
        <dbReference type="ChEBI" id="CHEBI:33019"/>
        <dbReference type="ChEBI" id="CHEBI:43474"/>
        <dbReference type="ChEBI" id="CHEBI:58057"/>
        <dbReference type="ChEBI" id="CHEBI:74455"/>
        <dbReference type="ChEBI" id="CHEBI:82743"/>
        <dbReference type="ChEBI" id="CHEBI:143703"/>
        <dbReference type="EC" id="2.9.1.3"/>
    </reaction>
</comment>
<dbReference type="NCBIfam" id="TIGR03167">
    <property type="entry name" value="tRNA_sel_U_synt"/>
    <property type="match status" value="1"/>
</dbReference>
<dbReference type="InterPro" id="IPR036873">
    <property type="entry name" value="Rhodanese-like_dom_sf"/>
</dbReference>
<keyword evidence="5" id="KW-1185">Reference proteome</keyword>
<protein>
    <recommendedName>
        <fullName evidence="2">tRNA 2-selenouridine synthase</fullName>
        <ecNumber evidence="2">2.9.1.3</ecNumber>
    </recommendedName>
</protein>
<dbReference type="GO" id="GO:0043828">
    <property type="term" value="F:tRNA 2-selenouridine synthase activity"/>
    <property type="evidence" value="ECO:0007669"/>
    <property type="project" value="UniProtKB-EC"/>
</dbReference>
<organism evidence="4 5">
    <name type="scientific">Thiolapillus brandeum</name>
    <dbReference type="NCBI Taxonomy" id="1076588"/>
    <lineage>
        <taxon>Bacteria</taxon>
        <taxon>Pseudomonadati</taxon>
        <taxon>Pseudomonadota</taxon>
        <taxon>Gammaproteobacteria</taxon>
        <taxon>Chromatiales</taxon>
        <taxon>Sedimenticolaceae</taxon>
        <taxon>Thiolapillus</taxon>
    </lineage>
</organism>
<dbReference type="AlphaFoldDB" id="A0A7U6GJB7"/>
<comment type="catalytic activity">
    <reaction evidence="2">
        <text>5-methylaminomethyl-2-thiouridine(34) in tRNA + (2E)-geranyl diphosphate = 5-methylaminomethyl-S-(2E)-geranyl-thiouridine(34) in tRNA + diphosphate</text>
        <dbReference type="Rhea" id="RHEA:14085"/>
        <dbReference type="Rhea" id="RHEA-COMP:10195"/>
        <dbReference type="Rhea" id="RHEA-COMP:14654"/>
        <dbReference type="ChEBI" id="CHEBI:33019"/>
        <dbReference type="ChEBI" id="CHEBI:58057"/>
        <dbReference type="ChEBI" id="CHEBI:74455"/>
        <dbReference type="ChEBI" id="CHEBI:140632"/>
    </reaction>
</comment>
<feature type="domain" description="Rhodanese" evidence="3">
    <location>
        <begin position="13"/>
        <end position="137"/>
    </location>
</feature>
<dbReference type="InterPro" id="IPR027417">
    <property type="entry name" value="P-loop_NTPase"/>
</dbReference>
<evidence type="ECO:0000256" key="1">
    <source>
        <dbReference type="ARBA" id="ARBA00023266"/>
    </source>
</evidence>
<keyword evidence="1 2" id="KW-0711">Selenium</keyword>
<dbReference type="PANTHER" id="PTHR30401">
    <property type="entry name" value="TRNA 2-SELENOURIDINE SYNTHASE"/>
    <property type="match status" value="1"/>
</dbReference>
<dbReference type="EMBL" id="AP012273">
    <property type="protein sequence ID" value="BAO44674.1"/>
    <property type="molecule type" value="Genomic_DNA"/>
</dbReference>
<comment type="similarity">
    <text evidence="2">Belongs to the SelU family.</text>
</comment>
<name>A0A7U6GJB7_9GAMM</name>
<sequence length="362" mass="41398">MELPEISDFRELFLSDIPLLDVRAPVEFAAGAFPHTENLPLLEDKERHLIGIRYKENGQEAAIELGRQLIDGQPKAERTAAWKDFVARHPEGALYCFRGGMRSKISQEWIHEATGVAYPRIKGGYKALRNFLLNEIEVSCQEIEPIILGGRTGAGKTIVLRKLANSIDLEGLAWHRGSAFGRHATPQPTQIDFENRLAIELIRHRASSHAKLILEDESKAVGSRHLPPILYERMSASPLVMLDVSLEERIHNSIQEYVIEALREYQNIYGEENGFQKWAEYATESLKKISRRLGGVRYKEMNDKLQHAIQILKRTGAADAHADWISQLLTDYYDPMYDYQIARKSNRIIFSGDMKQVEEYLR</sequence>
<dbReference type="GO" id="GO:0002098">
    <property type="term" value="P:tRNA wobble uridine modification"/>
    <property type="evidence" value="ECO:0007669"/>
    <property type="project" value="UniProtKB-UniRule"/>
</dbReference>
<evidence type="ECO:0000313" key="4">
    <source>
        <dbReference type="EMBL" id="BAO44674.1"/>
    </source>
</evidence>
<dbReference type="RefSeq" id="WP_041067752.1">
    <property type="nucleotide sequence ID" value="NZ_AP012273.1"/>
</dbReference>
<dbReference type="HAMAP" id="MF_01622">
    <property type="entry name" value="tRNA_sel_U_synth"/>
    <property type="match status" value="1"/>
</dbReference>
<dbReference type="InterPro" id="IPR001763">
    <property type="entry name" value="Rhodanese-like_dom"/>
</dbReference>
<dbReference type="PANTHER" id="PTHR30401:SF0">
    <property type="entry name" value="TRNA 2-SELENOURIDINE SYNTHASE"/>
    <property type="match status" value="1"/>
</dbReference>
<feature type="active site" description="S-selanylcysteine intermediate" evidence="2">
    <location>
        <position position="96"/>
    </location>
</feature>